<accession>A0AA38IQ20</accession>
<sequence length="112" mass="12718">MEVPWAPASCGINDEMSKQRRRSEFPGRCRVEVCVTACPTDDTLQLFWEGSRLPTTVGIHRIRSPTQNWLRFSISGIIRSATKKKAARRAKSEKMFELSQPQGFHMSHALGK</sequence>
<protein>
    <submittedName>
        <fullName evidence="2">Uncharacterized protein</fullName>
    </submittedName>
</protein>
<dbReference type="Proteomes" id="UP001168821">
    <property type="component" value="Unassembled WGS sequence"/>
</dbReference>
<keyword evidence="3" id="KW-1185">Reference proteome</keyword>
<proteinExistence type="predicted"/>
<organism evidence="2 3">
    <name type="scientific">Zophobas morio</name>
    <dbReference type="NCBI Taxonomy" id="2755281"/>
    <lineage>
        <taxon>Eukaryota</taxon>
        <taxon>Metazoa</taxon>
        <taxon>Ecdysozoa</taxon>
        <taxon>Arthropoda</taxon>
        <taxon>Hexapoda</taxon>
        <taxon>Insecta</taxon>
        <taxon>Pterygota</taxon>
        <taxon>Neoptera</taxon>
        <taxon>Endopterygota</taxon>
        <taxon>Coleoptera</taxon>
        <taxon>Polyphaga</taxon>
        <taxon>Cucujiformia</taxon>
        <taxon>Tenebrionidae</taxon>
        <taxon>Zophobas</taxon>
    </lineage>
</organism>
<reference evidence="2" key="1">
    <citation type="journal article" date="2023" name="G3 (Bethesda)">
        <title>Whole genome assemblies of Zophobas morio and Tenebrio molitor.</title>
        <authorList>
            <person name="Kaur S."/>
            <person name="Stinson S.A."/>
            <person name="diCenzo G.C."/>
        </authorList>
    </citation>
    <scope>NUCLEOTIDE SEQUENCE</scope>
    <source>
        <strain evidence="2">QUZm001</strain>
    </source>
</reference>
<name>A0AA38IQ20_9CUCU</name>
<dbReference type="EMBL" id="JALNTZ010000002">
    <property type="protein sequence ID" value="KAJ3661142.1"/>
    <property type="molecule type" value="Genomic_DNA"/>
</dbReference>
<dbReference type="AlphaFoldDB" id="A0AA38IQ20"/>
<feature type="region of interest" description="Disordered" evidence="1">
    <location>
        <begin position="89"/>
        <end position="112"/>
    </location>
</feature>
<evidence type="ECO:0000313" key="3">
    <source>
        <dbReference type="Proteomes" id="UP001168821"/>
    </source>
</evidence>
<evidence type="ECO:0000313" key="2">
    <source>
        <dbReference type="EMBL" id="KAJ3661142.1"/>
    </source>
</evidence>
<gene>
    <name evidence="2" type="ORF">Zmor_005554</name>
</gene>
<comment type="caution">
    <text evidence="2">The sequence shown here is derived from an EMBL/GenBank/DDBJ whole genome shotgun (WGS) entry which is preliminary data.</text>
</comment>
<evidence type="ECO:0000256" key="1">
    <source>
        <dbReference type="SAM" id="MobiDB-lite"/>
    </source>
</evidence>